<feature type="transmembrane region" description="Helical" evidence="1">
    <location>
        <begin position="28"/>
        <end position="50"/>
    </location>
</feature>
<dbReference type="KEGG" id="pei:H9L10_00320"/>
<evidence type="ECO:0000313" key="2">
    <source>
        <dbReference type="EMBL" id="QNN50821.1"/>
    </source>
</evidence>
<evidence type="ECO:0000313" key="3">
    <source>
        <dbReference type="Proteomes" id="UP000515976"/>
    </source>
</evidence>
<sequence length="302" mass="30332">MLSSFWVLLVLSAVIAGAGIVADSTATVIGAMIVAPLMRPILGTACAIVLSRRRQLVANMLLVVSGATTVVAVGWLLGLTVPLDVVADTNSQVAGRVSPRLIDLISALATGVVGAYALTRSDVADSLPGVAIAISLVPPLAVVGLTLESGSPDEALGALLLFGTNVAAIIATGTAVLLIARLREAAHRAGAEVGVLAGRTLAIVAGSIILVAVPLAVGSRNVVQEQTAVAAARPVAQKWAADQGWTVTDVFLRAGVLHIVSIGRPPEADAESLRAALDRAGLADTDVDVTLVVGGSVVLPAG</sequence>
<evidence type="ECO:0000256" key="1">
    <source>
        <dbReference type="SAM" id="Phobius"/>
    </source>
</evidence>
<organism evidence="2 3">
    <name type="scientific">Phycicoccus endophyticus</name>
    <dbReference type="NCBI Taxonomy" id="1690220"/>
    <lineage>
        <taxon>Bacteria</taxon>
        <taxon>Bacillati</taxon>
        <taxon>Actinomycetota</taxon>
        <taxon>Actinomycetes</taxon>
        <taxon>Micrococcales</taxon>
        <taxon>Intrasporangiaceae</taxon>
        <taxon>Phycicoccus</taxon>
    </lineage>
</organism>
<reference evidence="2 3" key="1">
    <citation type="submission" date="2020-08" db="EMBL/GenBank/DDBJ databases">
        <title>Genome sequence of Phycicoccus endophyticus JCM 31784T.</title>
        <authorList>
            <person name="Hyun D.-W."/>
            <person name="Bae J.-W."/>
        </authorList>
    </citation>
    <scope>NUCLEOTIDE SEQUENCE [LARGE SCALE GENOMIC DNA]</scope>
    <source>
        <strain evidence="2 3">JCM 31784</strain>
    </source>
</reference>
<feature type="transmembrane region" description="Helical" evidence="1">
    <location>
        <begin position="97"/>
        <end position="118"/>
    </location>
</feature>
<name>A0A7G9R5E6_9MICO</name>
<dbReference type="Pfam" id="PF04087">
    <property type="entry name" value="DUF389"/>
    <property type="match status" value="1"/>
</dbReference>
<feature type="transmembrane region" description="Helical" evidence="1">
    <location>
        <begin position="130"/>
        <end position="147"/>
    </location>
</feature>
<feature type="transmembrane region" description="Helical" evidence="1">
    <location>
        <begin position="193"/>
        <end position="217"/>
    </location>
</feature>
<keyword evidence="3" id="KW-1185">Reference proteome</keyword>
<feature type="transmembrane region" description="Helical" evidence="1">
    <location>
        <begin position="57"/>
        <end position="77"/>
    </location>
</feature>
<dbReference type="AlphaFoldDB" id="A0A7G9R5E6"/>
<keyword evidence="1" id="KW-1133">Transmembrane helix</keyword>
<dbReference type="InterPro" id="IPR005240">
    <property type="entry name" value="DUF389"/>
</dbReference>
<accession>A0A7G9R5E6</accession>
<gene>
    <name evidence="2" type="ORF">H9L10_00320</name>
</gene>
<dbReference type="PANTHER" id="PTHR20992">
    <property type="entry name" value="AT15442P-RELATED"/>
    <property type="match status" value="1"/>
</dbReference>
<feature type="transmembrane region" description="Helical" evidence="1">
    <location>
        <begin position="159"/>
        <end position="181"/>
    </location>
</feature>
<protein>
    <submittedName>
        <fullName evidence="2">DUF389 domain-containing protein</fullName>
    </submittedName>
</protein>
<proteinExistence type="predicted"/>
<dbReference type="PANTHER" id="PTHR20992:SF9">
    <property type="entry name" value="AT15442P-RELATED"/>
    <property type="match status" value="1"/>
</dbReference>
<keyword evidence="1" id="KW-0812">Transmembrane</keyword>
<keyword evidence="1" id="KW-0472">Membrane</keyword>
<dbReference type="Proteomes" id="UP000515976">
    <property type="component" value="Chromosome"/>
</dbReference>
<dbReference type="EMBL" id="CP060712">
    <property type="protein sequence ID" value="QNN50821.1"/>
    <property type="molecule type" value="Genomic_DNA"/>
</dbReference>